<keyword evidence="4" id="KW-0808">Transferase</keyword>
<dbReference type="SUPFAM" id="SSF57850">
    <property type="entry name" value="RING/U-box"/>
    <property type="match status" value="1"/>
</dbReference>
<evidence type="ECO:0000313" key="11">
    <source>
        <dbReference type="EMBL" id="VDK39513.1"/>
    </source>
</evidence>
<organism evidence="13">
    <name type="scientific">Taenia asiatica</name>
    <name type="common">Asian tapeworm</name>
    <dbReference type="NCBI Taxonomy" id="60517"/>
    <lineage>
        <taxon>Eukaryota</taxon>
        <taxon>Metazoa</taxon>
        <taxon>Spiralia</taxon>
        <taxon>Lophotrochozoa</taxon>
        <taxon>Platyhelminthes</taxon>
        <taxon>Cestoda</taxon>
        <taxon>Eucestoda</taxon>
        <taxon>Cyclophyllidea</taxon>
        <taxon>Taeniidae</taxon>
        <taxon>Taenia</taxon>
    </lineage>
</organism>
<dbReference type="GO" id="GO:0061630">
    <property type="term" value="F:ubiquitin protein ligase activity"/>
    <property type="evidence" value="ECO:0007669"/>
    <property type="project" value="UniProtKB-EC"/>
</dbReference>
<feature type="domain" description="ZZ-type" evidence="10">
    <location>
        <begin position="8"/>
        <end position="64"/>
    </location>
</feature>
<feature type="compositionally biased region" description="Polar residues" evidence="9">
    <location>
        <begin position="243"/>
        <end position="265"/>
    </location>
</feature>
<evidence type="ECO:0000256" key="7">
    <source>
        <dbReference type="ARBA" id="ARBA00022833"/>
    </source>
</evidence>
<reference evidence="13" key="1">
    <citation type="submission" date="2017-02" db="UniProtKB">
        <authorList>
            <consortium name="WormBaseParasite"/>
        </authorList>
    </citation>
    <scope>IDENTIFICATION</scope>
</reference>
<evidence type="ECO:0000313" key="13">
    <source>
        <dbReference type="WBParaSite" id="TASK_0000806301-mRNA-1"/>
    </source>
</evidence>
<dbReference type="SMART" id="SM00291">
    <property type="entry name" value="ZnF_ZZ"/>
    <property type="match status" value="1"/>
</dbReference>
<dbReference type="InterPro" id="IPR000433">
    <property type="entry name" value="Znf_ZZ"/>
</dbReference>
<dbReference type="PROSITE" id="PS50135">
    <property type="entry name" value="ZF_ZZ_2"/>
    <property type="match status" value="1"/>
</dbReference>
<dbReference type="Gene3D" id="3.30.60.90">
    <property type="match status" value="1"/>
</dbReference>
<dbReference type="GO" id="GO:0045202">
    <property type="term" value="C:synapse"/>
    <property type="evidence" value="ECO:0007669"/>
    <property type="project" value="GOC"/>
</dbReference>
<evidence type="ECO:0000256" key="5">
    <source>
        <dbReference type="ARBA" id="ARBA00022723"/>
    </source>
</evidence>
<dbReference type="OrthoDB" id="7873042at2759"/>
<sequence length="399" mass="43625">MSLSFIFAVGVKCDACEENAFRLRRYKCLRCVDFDLCGPCYDRRAEALSHRKNHPMQCLILESDRKIFFPNAVSSSHYLSFFLLKKSNEMARSYICPICGAPGFKAVDLGAHVHAKHSNSRIGVLCPICIYPPLGNSAGGRGSNPNRVHNSFSTHLSEVHHLKAPTNGTPTTATPDFLSSGAIETFLTRDPNYFYEPTKVKQRASVQRSRGISSLSDDEKELFGLISASSTDHTGRSLHSRLQHNPPSSASRQASHSELVASSKQVIERQTDGSRREAGDEASESAPQVTSPTRNINSSNNEGDENNKNSELQESETLSVTAAEGTAVEELQESGVVAPPEAISSLVSYSGTAAILDPRMFEEAKKKCDPAWLSFVHELIWDSLHIAGLSLAPSEGERE</sequence>
<evidence type="ECO:0000256" key="1">
    <source>
        <dbReference type="ARBA" id="ARBA00000900"/>
    </source>
</evidence>
<accession>A0A0R3WBN7</accession>
<dbReference type="EMBL" id="UYRS01018721">
    <property type="protein sequence ID" value="VDK39513.1"/>
    <property type="molecule type" value="Genomic_DNA"/>
</dbReference>
<name>A0A0R3WBN7_TAEAS</name>
<dbReference type="PANTHER" id="PTHR12268">
    <property type="entry name" value="E3 UBIQUITIN-PROTEIN LIGASE KCMF1"/>
    <property type="match status" value="1"/>
</dbReference>
<protein>
    <recommendedName>
        <fullName evidence="3">RING-type E3 ubiquitin transferase</fullName>
        <ecNumber evidence="3">2.3.2.27</ecNumber>
    </recommendedName>
</protein>
<evidence type="ECO:0000256" key="2">
    <source>
        <dbReference type="ARBA" id="ARBA00010938"/>
    </source>
</evidence>
<dbReference type="Proteomes" id="UP000282613">
    <property type="component" value="Unassembled WGS sequence"/>
</dbReference>
<keyword evidence="6 8" id="KW-0863">Zinc-finger</keyword>
<keyword evidence="5" id="KW-0479">Metal-binding</keyword>
<comment type="similarity">
    <text evidence="2">Belongs to the KCMF1 family.</text>
</comment>
<dbReference type="CDD" id="cd02338">
    <property type="entry name" value="ZZ_PCMF_like"/>
    <property type="match status" value="1"/>
</dbReference>
<dbReference type="GO" id="GO:0099536">
    <property type="term" value="P:synaptic signaling"/>
    <property type="evidence" value="ECO:0007669"/>
    <property type="project" value="TreeGrafter"/>
</dbReference>
<dbReference type="PROSITE" id="PS01357">
    <property type="entry name" value="ZF_ZZ_1"/>
    <property type="match status" value="1"/>
</dbReference>
<evidence type="ECO:0000259" key="10">
    <source>
        <dbReference type="PROSITE" id="PS50135"/>
    </source>
</evidence>
<evidence type="ECO:0000256" key="6">
    <source>
        <dbReference type="ARBA" id="ARBA00022771"/>
    </source>
</evidence>
<feature type="region of interest" description="Disordered" evidence="9">
    <location>
        <begin position="231"/>
        <end position="321"/>
    </location>
</feature>
<evidence type="ECO:0000256" key="4">
    <source>
        <dbReference type="ARBA" id="ARBA00022679"/>
    </source>
</evidence>
<dbReference type="WBParaSite" id="TASK_0000806301-mRNA-1">
    <property type="protein sequence ID" value="TASK_0000806301-mRNA-1"/>
    <property type="gene ID" value="TASK_0000806301"/>
</dbReference>
<dbReference type="GO" id="GO:0005886">
    <property type="term" value="C:plasma membrane"/>
    <property type="evidence" value="ECO:0007669"/>
    <property type="project" value="TreeGrafter"/>
</dbReference>
<feature type="compositionally biased region" description="Polar residues" evidence="9">
    <location>
        <begin position="309"/>
        <end position="320"/>
    </location>
</feature>
<keyword evidence="12" id="KW-1185">Reference proteome</keyword>
<reference evidence="11 12" key="2">
    <citation type="submission" date="2018-11" db="EMBL/GenBank/DDBJ databases">
        <authorList>
            <consortium name="Pathogen Informatics"/>
        </authorList>
    </citation>
    <scope>NUCLEOTIDE SEQUENCE [LARGE SCALE GENOMIC DNA]</scope>
</reference>
<evidence type="ECO:0000256" key="3">
    <source>
        <dbReference type="ARBA" id="ARBA00012483"/>
    </source>
</evidence>
<keyword evidence="7" id="KW-0862">Zinc</keyword>
<feature type="compositionally biased region" description="Basic and acidic residues" evidence="9">
    <location>
        <begin position="266"/>
        <end position="279"/>
    </location>
</feature>
<evidence type="ECO:0000256" key="9">
    <source>
        <dbReference type="SAM" id="MobiDB-lite"/>
    </source>
</evidence>
<evidence type="ECO:0000256" key="8">
    <source>
        <dbReference type="PROSITE-ProRule" id="PRU00228"/>
    </source>
</evidence>
<comment type="catalytic activity">
    <reaction evidence="1">
        <text>S-ubiquitinyl-[E2 ubiquitin-conjugating enzyme]-L-cysteine + [acceptor protein]-L-lysine = [E2 ubiquitin-conjugating enzyme]-L-cysteine + N(6)-ubiquitinyl-[acceptor protein]-L-lysine.</text>
        <dbReference type="EC" id="2.3.2.27"/>
    </reaction>
</comment>
<gene>
    <name evidence="11" type="ORF">TASK_LOCUS8064</name>
</gene>
<dbReference type="STRING" id="60517.A0A0R3WBN7"/>
<dbReference type="Pfam" id="PF05605">
    <property type="entry name" value="zf-Di19"/>
    <property type="match status" value="1"/>
</dbReference>
<evidence type="ECO:0000313" key="12">
    <source>
        <dbReference type="Proteomes" id="UP000282613"/>
    </source>
</evidence>
<dbReference type="InterPro" id="IPR050774">
    <property type="entry name" value="KCMF1/Dystrophin"/>
</dbReference>
<dbReference type="EC" id="2.3.2.27" evidence="3"/>
<dbReference type="GO" id="GO:0008270">
    <property type="term" value="F:zinc ion binding"/>
    <property type="evidence" value="ECO:0007669"/>
    <property type="project" value="UniProtKB-KW"/>
</dbReference>
<dbReference type="InterPro" id="IPR043145">
    <property type="entry name" value="Znf_ZZ_sf"/>
</dbReference>
<dbReference type="PANTHER" id="PTHR12268:SF13">
    <property type="entry name" value="E3 UBIQUITIN-PROTEIN LIGASE KCMF1"/>
    <property type="match status" value="1"/>
</dbReference>
<dbReference type="AlphaFoldDB" id="A0A0R3WBN7"/>
<dbReference type="Pfam" id="PF00569">
    <property type="entry name" value="ZZ"/>
    <property type="match status" value="1"/>
</dbReference>
<dbReference type="InterPro" id="IPR008598">
    <property type="entry name" value="Di19_Zn-bd"/>
</dbReference>
<feature type="compositionally biased region" description="Polar residues" evidence="9">
    <location>
        <begin position="285"/>
        <end position="301"/>
    </location>
</feature>
<proteinExistence type="inferred from homology"/>